<keyword evidence="1" id="KW-0812">Transmembrane</keyword>
<sequence length="83" mass="9663">MKLLMIYIITGTLFVGFGYLSFDYFIGLYLDVFYGITNDIREIVTAPILVALFYLVYYVASIALLRKIKKITPKKELAFQLFF</sequence>
<reference evidence="2 3" key="1">
    <citation type="submission" date="2018-10" db="EMBL/GenBank/DDBJ databases">
        <title>Genome Sequencing of Pantoea dispersa DSM 32899.</title>
        <authorList>
            <person name="Nawrath M."/>
            <person name="Ottenheim C."/>
            <person name="Wilm A."/>
            <person name="Zimmermann W."/>
            <person name="Wu J.C."/>
        </authorList>
    </citation>
    <scope>NUCLEOTIDE SEQUENCE [LARGE SCALE GENOMIC DNA]</scope>
    <source>
        <strain evidence="2 3">DSM 32899</strain>
    </source>
</reference>
<accession>A0A518X990</accession>
<protein>
    <submittedName>
        <fullName evidence="2">Uncharacterized protein</fullName>
    </submittedName>
</protein>
<keyword evidence="1" id="KW-1133">Transmembrane helix</keyword>
<keyword evidence="3" id="KW-1185">Reference proteome</keyword>
<dbReference type="EMBL" id="CP032702">
    <property type="protein sequence ID" value="QDY40596.1"/>
    <property type="molecule type" value="Genomic_DNA"/>
</dbReference>
<keyword evidence="1" id="KW-0472">Membrane</keyword>
<organism evidence="2 3">
    <name type="scientific">Candidatus Pantoea soli</name>
    <dbReference type="NCBI Taxonomy" id="3098669"/>
    <lineage>
        <taxon>Bacteria</taxon>
        <taxon>Pseudomonadati</taxon>
        <taxon>Pseudomonadota</taxon>
        <taxon>Gammaproteobacteria</taxon>
        <taxon>Enterobacterales</taxon>
        <taxon>Erwiniaceae</taxon>
        <taxon>Pantoea</taxon>
    </lineage>
</organism>
<dbReference type="AlphaFoldDB" id="A0A518X990"/>
<feature type="transmembrane region" description="Helical" evidence="1">
    <location>
        <begin position="46"/>
        <end position="65"/>
    </location>
</feature>
<feature type="transmembrane region" description="Helical" evidence="1">
    <location>
        <begin position="7"/>
        <end position="26"/>
    </location>
</feature>
<gene>
    <name evidence="2" type="ORF">D8B20_01160</name>
</gene>
<dbReference type="Proteomes" id="UP000319411">
    <property type="component" value="Chromosome"/>
</dbReference>
<evidence type="ECO:0000313" key="2">
    <source>
        <dbReference type="EMBL" id="QDY40596.1"/>
    </source>
</evidence>
<evidence type="ECO:0000256" key="1">
    <source>
        <dbReference type="SAM" id="Phobius"/>
    </source>
</evidence>
<dbReference type="KEGG" id="pdis:D8B20_01160"/>
<proteinExistence type="predicted"/>
<evidence type="ECO:0000313" key="3">
    <source>
        <dbReference type="Proteomes" id="UP000319411"/>
    </source>
</evidence>
<name>A0A518X990_9GAMM</name>